<protein>
    <submittedName>
        <fullName evidence="1">Uncharacterized protein</fullName>
    </submittedName>
</protein>
<dbReference type="AlphaFoldDB" id="A0A388TJH6"/>
<evidence type="ECO:0000313" key="1">
    <source>
        <dbReference type="EMBL" id="GBR77467.1"/>
    </source>
</evidence>
<keyword evidence="2" id="KW-1185">Reference proteome</keyword>
<organism evidence="1 2">
    <name type="scientific">Candidatus Termititenax dinenymphae</name>
    <dbReference type="NCBI Taxonomy" id="2218523"/>
    <lineage>
        <taxon>Bacteria</taxon>
        <taxon>Bacillati</taxon>
        <taxon>Candidatus Margulisiibacteriota</taxon>
        <taxon>Candidatus Termititenacia</taxon>
        <taxon>Candidatus Termititenacales</taxon>
        <taxon>Candidatus Termititenacaceae</taxon>
        <taxon>Candidatus Termititenax</taxon>
    </lineage>
</organism>
<evidence type="ECO:0000313" key="2">
    <source>
        <dbReference type="Proteomes" id="UP000282196"/>
    </source>
</evidence>
<dbReference type="EMBL" id="BGZP01000002">
    <property type="protein sequence ID" value="GBR77467.1"/>
    <property type="molecule type" value="Genomic_DNA"/>
</dbReference>
<accession>A0A388TJH6</accession>
<name>A0A388TJH6_9BACT</name>
<comment type="caution">
    <text evidence="1">The sequence shown here is derived from an EMBL/GenBank/DDBJ whole genome shotgun (WGS) entry which is preliminary data.</text>
</comment>
<sequence>MKKFGIITVLILCSAFAEYHREIGLDTLTITAPQEERHGEEAFFYAKPQEPVVLRYRNDTISAGFVRLLETDNRIYLSEGFHTKYLNNSISGNSIEYDPNSNYIDANNIIISTNDFYAQSDRLAFHGDKISLIKSTIGLPVYDFAMKSRQLDIYPGWMVFYDTTFDWRDRSYWYIPVYVVDQRRNAFQIPGAFPRTGREYFAGDFLRWNSHYYVSDQIYGNAQVGYAQEKGYGYGIQHIMHFSESDQMMYLNENWQYWPTKEAIAYEHSFLEPASKQLKDMNFNELLQYNQEVQYADVSSIFLRHTVYEESGVDLINRNFELEYYASVALPWQELKLYTTNTYASIYERTTETEGRRWETYNELSRSFVVPWDFTFRPGVGYDTVKYSLYPYNWHRIFSFANFGKKFWIFNWNAKYYDYLEERGQSPFSYDEHWEVGDNIMNTLTMKAGSFLFGNRIQYLVHSKSIYRCWYYLEYTSRPWTIRIERNETDDSWWAGISAAF</sequence>
<dbReference type="Proteomes" id="UP000282196">
    <property type="component" value="Unassembled WGS sequence"/>
</dbReference>
<reference evidence="1 2" key="1">
    <citation type="journal article" date="2019" name="ISME J.">
        <title>Genome analyses of uncultured TG2/ZB3 bacteria in 'Margulisbacteria' specifically attached to ectosymbiotic spirochetes of protists in the termite gut.</title>
        <authorList>
            <person name="Utami Y.D."/>
            <person name="Kuwahara H."/>
            <person name="Igai K."/>
            <person name="Murakami T."/>
            <person name="Sugaya K."/>
            <person name="Morikawa T."/>
            <person name="Nagura Y."/>
            <person name="Yuki M."/>
            <person name="Deevong P."/>
            <person name="Inoue T."/>
            <person name="Kihara K."/>
            <person name="Lo N."/>
            <person name="Yamada A."/>
            <person name="Ohkuma M."/>
            <person name="Hongoh Y."/>
        </authorList>
    </citation>
    <scope>NUCLEOTIDE SEQUENCE [LARGE SCALE GENOMIC DNA]</scope>
    <source>
        <strain evidence="1">RsDinE6-01</strain>
    </source>
</reference>
<gene>
    <name evidence="1" type="ORF">RDn1_126</name>
</gene>
<proteinExistence type="predicted"/>